<reference evidence="4 5" key="1">
    <citation type="submission" date="2020-04" db="EMBL/GenBank/DDBJ databases">
        <authorList>
            <person name="Wallbank WR R."/>
            <person name="Pardo Diaz C."/>
            <person name="Kozak K."/>
            <person name="Martin S."/>
            <person name="Jiggins C."/>
            <person name="Moest M."/>
            <person name="Warren A I."/>
            <person name="Byers J.R.P. K."/>
            <person name="Montejo-Kovacevich G."/>
            <person name="Yen C E."/>
        </authorList>
    </citation>
    <scope>NUCLEOTIDE SEQUENCE [LARGE SCALE GENOMIC DNA]</scope>
</reference>
<dbReference type="CDD" id="cd03177">
    <property type="entry name" value="GST_C_Delta_Epsilon"/>
    <property type="match status" value="1"/>
</dbReference>
<dbReference type="InterPro" id="IPR036249">
    <property type="entry name" value="Thioredoxin-like_sf"/>
</dbReference>
<dbReference type="GO" id="GO:0004364">
    <property type="term" value="F:glutathione transferase activity"/>
    <property type="evidence" value="ECO:0007669"/>
    <property type="project" value="TreeGrafter"/>
</dbReference>
<dbReference type="PANTHER" id="PTHR43969">
    <property type="entry name" value="GLUTATHIONE S TRANSFERASE D10, ISOFORM A-RELATED"/>
    <property type="match status" value="1"/>
</dbReference>
<evidence type="ECO:0000313" key="5">
    <source>
        <dbReference type="Proteomes" id="UP000494256"/>
    </source>
</evidence>
<dbReference type="FunFam" id="1.20.1050.10:FF:000007">
    <property type="entry name" value="Glutathione S-transferase 1-1"/>
    <property type="match status" value="1"/>
</dbReference>
<feature type="domain" description="GST N-terminal" evidence="2">
    <location>
        <begin position="1"/>
        <end position="65"/>
    </location>
</feature>
<dbReference type="SFLD" id="SFLDG00358">
    <property type="entry name" value="Main_(cytGST)"/>
    <property type="match status" value="1"/>
</dbReference>
<organism evidence="4 5">
    <name type="scientific">Arctia plantaginis</name>
    <name type="common">Wood tiger moth</name>
    <name type="synonym">Phalaena plantaginis</name>
    <dbReference type="NCBI Taxonomy" id="874455"/>
    <lineage>
        <taxon>Eukaryota</taxon>
        <taxon>Metazoa</taxon>
        <taxon>Ecdysozoa</taxon>
        <taxon>Arthropoda</taxon>
        <taxon>Hexapoda</taxon>
        <taxon>Insecta</taxon>
        <taxon>Pterygota</taxon>
        <taxon>Neoptera</taxon>
        <taxon>Endopterygota</taxon>
        <taxon>Lepidoptera</taxon>
        <taxon>Glossata</taxon>
        <taxon>Ditrysia</taxon>
        <taxon>Noctuoidea</taxon>
        <taxon>Erebidae</taxon>
        <taxon>Arctiinae</taxon>
        <taxon>Arctia</taxon>
    </lineage>
</organism>
<name>A0A8S0Z6I7_ARCPL</name>
<dbReference type="PROSITE" id="PS50404">
    <property type="entry name" value="GST_NTER"/>
    <property type="match status" value="1"/>
</dbReference>
<dbReference type="PROSITE" id="PS50405">
    <property type="entry name" value="GST_CTER"/>
    <property type="match status" value="1"/>
</dbReference>
<dbReference type="InterPro" id="IPR036282">
    <property type="entry name" value="Glutathione-S-Trfase_C_sf"/>
</dbReference>
<dbReference type="AlphaFoldDB" id="A0A8S0Z6I7"/>
<evidence type="ECO:0000259" key="3">
    <source>
        <dbReference type="PROSITE" id="PS50405"/>
    </source>
</evidence>
<comment type="subunit">
    <text evidence="1">Homodimer.</text>
</comment>
<feature type="domain" description="GST C-terminal" evidence="3">
    <location>
        <begin position="71"/>
        <end position="197"/>
    </location>
</feature>
<proteinExistence type="predicted"/>
<dbReference type="SFLD" id="SFLDS00019">
    <property type="entry name" value="Glutathione_Transferase_(cytos"/>
    <property type="match status" value="1"/>
</dbReference>
<comment type="caution">
    <text evidence="4">The sequence shown here is derived from an EMBL/GenBank/DDBJ whole genome shotgun (WGS) entry which is preliminary data.</text>
</comment>
<dbReference type="EMBL" id="CADEBD010000279">
    <property type="protein sequence ID" value="CAB3227780.1"/>
    <property type="molecule type" value="Genomic_DNA"/>
</dbReference>
<dbReference type="InterPro" id="IPR004046">
    <property type="entry name" value="GST_C"/>
</dbReference>
<dbReference type="InterPro" id="IPR010987">
    <property type="entry name" value="Glutathione-S-Trfase_C-like"/>
</dbReference>
<dbReference type="Pfam" id="PF13409">
    <property type="entry name" value="GST_N_2"/>
    <property type="match status" value="1"/>
</dbReference>
<dbReference type="Gene3D" id="1.20.1050.10">
    <property type="match status" value="1"/>
</dbReference>
<dbReference type="Gene3D" id="3.40.30.10">
    <property type="entry name" value="Glutaredoxin"/>
    <property type="match status" value="1"/>
</dbReference>
<protein>
    <recommendedName>
        <fullName evidence="6">Glutathione S-transferase</fullName>
    </recommendedName>
</protein>
<evidence type="ECO:0000256" key="1">
    <source>
        <dbReference type="ARBA" id="ARBA00011738"/>
    </source>
</evidence>
<dbReference type="Pfam" id="PF00043">
    <property type="entry name" value="GST_C"/>
    <property type="match status" value="1"/>
</dbReference>
<dbReference type="OrthoDB" id="3247158at2759"/>
<dbReference type="SUPFAM" id="SSF47616">
    <property type="entry name" value="GST C-terminal domain-like"/>
    <property type="match status" value="1"/>
</dbReference>
<evidence type="ECO:0008006" key="6">
    <source>
        <dbReference type="Google" id="ProtNLM"/>
    </source>
</evidence>
<dbReference type="InterPro" id="IPR040079">
    <property type="entry name" value="Glutathione_S-Trfase"/>
</dbReference>
<accession>A0A8S0Z6I7</accession>
<dbReference type="SUPFAM" id="SSF52833">
    <property type="entry name" value="Thioredoxin-like"/>
    <property type="match status" value="1"/>
</dbReference>
<evidence type="ECO:0000313" key="4">
    <source>
        <dbReference type="EMBL" id="CAB3227780.1"/>
    </source>
</evidence>
<dbReference type="GO" id="GO:0006749">
    <property type="term" value="P:glutathione metabolic process"/>
    <property type="evidence" value="ECO:0007669"/>
    <property type="project" value="TreeGrafter"/>
</dbReference>
<dbReference type="InterPro" id="IPR004045">
    <property type="entry name" value="Glutathione_S-Trfase_N"/>
</dbReference>
<evidence type="ECO:0000259" key="2">
    <source>
        <dbReference type="PROSITE" id="PS50404"/>
    </source>
</evidence>
<sequence length="198" mass="22967">MTIEALKIPDVQYIDVKLLEGEHLTEEYQKLNPLHTIPMLKDDDFVVWDSHAICTYLVTVYGDDDSLYPKDPKKRAIVDQRLHFDTGTLFPAARGAFEPVLYWGEKKFKEESLKKIQSGYEFTDKLLTSNWIAGDVVTLADICCITSISCMNEILPIDQNKYVNLWAWFQRCSKLPLCKTVNEPGLKDFRELLKWKLE</sequence>
<dbReference type="Proteomes" id="UP000494256">
    <property type="component" value="Unassembled WGS sequence"/>
</dbReference>
<gene>
    <name evidence="4" type="ORF">APLA_LOCUS3262</name>
</gene>
<dbReference type="PANTHER" id="PTHR43969:SF9">
    <property type="entry name" value="GLUTATHIONE S TRANSFERASE D10, ISOFORM A-RELATED"/>
    <property type="match status" value="1"/>
</dbReference>